<gene>
    <name evidence="2" type="ORF">CA615_04195</name>
</gene>
<proteinExistence type="predicted"/>
<evidence type="ECO:0000259" key="1">
    <source>
        <dbReference type="Pfam" id="PF12724"/>
    </source>
</evidence>
<dbReference type="InterPro" id="IPR029039">
    <property type="entry name" value="Flavoprotein-like_sf"/>
</dbReference>
<dbReference type="InterPro" id="IPR026816">
    <property type="entry name" value="Flavodoxin_dom"/>
</dbReference>
<dbReference type="Pfam" id="PF12724">
    <property type="entry name" value="Flavodoxin_5"/>
    <property type="match status" value="1"/>
</dbReference>
<organism evidence="2 3">
    <name type="scientific">Methanosphaera stadtmanae</name>
    <dbReference type="NCBI Taxonomy" id="2317"/>
    <lineage>
        <taxon>Archaea</taxon>
        <taxon>Methanobacteriati</taxon>
        <taxon>Methanobacteriota</taxon>
        <taxon>Methanomada group</taxon>
        <taxon>Methanobacteria</taxon>
        <taxon>Methanobacteriales</taxon>
        <taxon>Methanobacteriaceae</taxon>
        <taxon>Methanosphaera</taxon>
    </lineage>
</organism>
<dbReference type="EMBL" id="NGJK01000046">
    <property type="protein sequence ID" value="RAP03087.1"/>
    <property type="molecule type" value="Genomic_DNA"/>
</dbReference>
<name>A0A328Q460_9EURY</name>
<dbReference type="Gene3D" id="3.40.50.360">
    <property type="match status" value="1"/>
</dbReference>
<dbReference type="SUPFAM" id="SSF52218">
    <property type="entry name" value="Flavoproteins"/>
    <property type="match status" value="1"/>
</dbReference>
<dbReference type="GeneID" id="3855354"/>
<comment type="caution">
    <text evidence="2">The sequence shown here is derived from an EMBL/GenBank/DDBJ whole genome shotgun (WGS) entry which is preliminary data.</text>
</comment>
<evidence type="ECO:0000313" key="2">
    <source>
        <dbReference type="EMBL" id="RAP03087.1"/>
    </source>
</evidence>
<protein>
    <submittedName>
        <fullName evidence="2">Flavodoxin</fullName>
    </submittedName>
</protein>
<reference evidence="2 3" key="1">
    <citation type="submission" date="2017-05" db="EMBL/GenBank/DDBJ databases">
        <title>Host range expansion of the Methanosphaera genus to humans and monogastric animals involves recent and extensive reduction in genome content.</title>
        <authorList>
            <person name="Hoedt E.C."/>
            <person name="Volmer J.G."/>
            <person name="Parks D.H."/>
            <person name="Rosewarne C.P."/>
            <person name="Denman S.E."/>
            <person name="Mcsweeney C.S."/>
            <person name="O Cuiv P."/>
            <person name="Hugenholtz P."/>
            <person name="Tyson G.W."/>
            <person name="Morrison M."/>
        </authorList>
    </citation>
    <scope>NUCLEOTIDE SEQUENCE [LARGE SCALE GENOMIC DNA]</scope>
    <source>
        <strain evidence="2 3">PA5</strain>
    </source>
</reference>
<sequence>MNIEIRYYTKSGHTQKLAKAIAEELNITAKTIDKPLEKDVDILFLGSSIYGNSIDPAITKFFNNINVNIGLIVNFSTAGSIESTYEQVKELAQLYNIPISSKEFHCPGEFVGMNTGRPNNNDIENIKKFTHNFI</sequence>
<evidence type="ECO:0000313" key="3">
    <source>
        <dbReference type="Proteomes" id="UP000248557"/>
    </source>
</evidence>
<dbReference type="RefSeq" id="WP_011406431.1">
    <property type="nucleotide sequence ID" value="NZ_CATZNA010000002.1"/>
</dbReference>
<dbReference type="AlphaFoldDB" id="A0A328Q460"/>
<feature type="domain" description="Flavodoxin" evidence="1">
    <location>
        <begin position="5"/>
        <end position="66"/>
    </location>
</feature>
<accession>A0A328Q460</accession>
<dbReference type="OMA" id="NGNTQAF"/>
<dbReference type="Proteomes" id="UP000248557">
    <property type="component" value="Unassembled WGS sequence"/>
</dbReference>